<protein>
    <recommendedName>
        <fullName evidence="4 8">Signal peptidase I</fullName>
        <ecNumber evidence="4 8">3.4.21.89</ecNumber>
    </recommendedName>
</protein>
<dbReference type="KEGG" id="bhu:bhn_II001"/>
<name>A0A1D9P5F1_9FIRM</name>
<dbReference type="InterPro" id="IPR019533">
    <property type="entry name" value="Peptidase_S26"/>
</dbReference>
<dbReference type="Proteomes" id="UP000179284">
    <property type="component" value="Plasmid pNP144"/>
</dbReference>
<keyword evidence="6 8" id="KW-0378">Hydrolase</keyword>
<gene>
    <name evidence="11" type="ORF">bhn_II001</name>
</gene>
<evidence type="ECO:0000313" key="11">
    <source>
        <dbReference type="EMBL" id="AOZ97800.1"/>
    </source>
</evidence>
<dbReference type="GO" id="GO:0004252">
    <property type="term" value="F:serine-type endopeptidase activity"/>
    <property type="evidence" value="ECO:0007669"/>
    <property type="project" value="InterPro"/>
</dbReference>
<dbReference type="EC" id="3.4.21.89" evidence="4 8"/>
<dbReference type="PROSITE" id="PS00501">
    <property type="entry name" value="SPASE_I_1"/>
    <property type="match status" value="1"/>
</dbReference>
<dbReference type="InterPro" id="IPR036286">
    <property type="entry name" value="LexA/Signal_pep-like_sf"/>
</dbReference>
<evidence type="ECO:0000256" key="5">
    <source>
        <dbReference type="ARBA" id="ARBA00022670"/>
    </source>
</evidence>
<dbReference type="Gene3D" id="2.10.109.10">
    <property type="entry name" value="Umud Fragment, subunit A"/>
    <property type="match status" value="1"/>
</dbReference>
<dbReference type="NCBIfam" id="TIGR02227">
    <property type="entry name" value="sigpep_I_bact"/>
    <property type="match status" value="1"/>
</dbReference>
<keyword evidence="12" id="KW-1185">Reference proteome</keyword>
<evidence type="ECO:0000256" key="2">
    <source>
        <dbReference type="ARBA" id="ARBA00004401"/>
    </source>
</evidence>
<evidence type="ECO:0000256" key="9">
    <source>
        <dbReference type="RuleBase" id="RU362042"/>
    </source>
</evidence>
<evidence type="ECO:0000256" key="1">
    <source>
        <dbReference type="ARBA" id="ARBA00000677"/>
    </source>
</evidence>
<feature type="transmembrane region" description="Helical" evidence="8">
    <location>
        <begin position="13"/>
        <end position="33"/>
    </location>
</feature>
<keyword evidence="8" id="KW-1133">Transmembrane helix</keyword>
<dbReference type="CDD" id="cd06530">
    <property type="entry name" value="S26_SPase_I"/>
    <property type="match status" value="1"/>
</dbReference>
<dbReference type="InterPro" id="IPR019758">
    <property type="entry name" value="Pept_S26A_signal_pept_1_CS"/>
</dbReference>
<evidence type="ECO:0000256" key="7">
    <source>
        <dbReference type="PIRSR" id="PIRSR600223-1"/>
    </source>
</evidence>
<dbReference type="PROSITE" id="PS00760">
    <property type="entry name" value="SPASE_I_2"/>
    <property type="match status" value="1"/>
</dbReference>
<dbReference type="Pfam" id="PF10502">
    <property type="entry name" value="Peptidase_S26"/>
    <property type="match status" value="1"/>
</dbReference>
<sequence>MKSNNNIVFTLKWIGIAAVVFAICLVTLNFIAVPSIVDGKSMYSTLDNGEMVICDKRAYKSKDPERFDIIIFSVDKRLSENGYYIKRIIGLPGETVQIDYEGKIYINGNLLEEGYGFQQIENPGRAIMPITVPEGCYFVLGDNRNHSQDSRFEMPGCIEKNTILGKVEIRFLPLEKIGYIDLYKERCNR</sequence>
<keyword evidence="5 8" id="KW-0645">Protease</keyword>
<reference evidence="12" key="1">
    <citation type="submission" date="2016-10" db="EMBL/GenBank/DDBJ databases">
        <title>The complete genome sequence of the rumen bacterium Butyrivibrio hungatei MB2003.</title>
        <authorList>
            <person name="Palevich N."/>
            <person name="Kelly W.J."/>
            <person name="Leahy S.C."/>
            <person name="Altermann E."/>
            <person name="Rakonjac J."/>
            <person name="Attwood G.T."/>
        </authorList>
    </citation>
    <scope>NUCLEOTIDE SEQUENCE [LARGE SCALE GENOMIC DNA]</scope>
    <source>
        <strain evidence="12">MB2003</strain>
        <plasmid evidence="12">Plasmid pnp144</plasmid>
    </source>
</reference>
<feature type="active site" evidence="7">
    <location>
        <position position="86"/>
    </location>
</feature>
<evidence type="ECO:0000313" key="12">
    <source>
        <dbReference type="Proteomes" id="UP000179284"/>
    </source>
</evidence>
<keyword evidence="11" id="KW-0614">Plasmid</keyword>
<dbReference type="OrthoDB" id="9802919at2"/>
<dbReference type="PRINTS" id="PR00727">
    <property type="entry name" value="LEADERPTASE"/>
</dbReference>
<dbReference type="InterPro" id="IPR000223">
    <property type="entry name" value="Pept_S26A_signal_pept_1"/>
</dbReference>
<dbReference type="PANTHER" id="PTHR43390">
    <property type="entry name" value="SIGNAL PEPTIDASE I"/>
    <property type="match status" value="1"/>
</dbReference>
<feature type="active site" evidence="7">
    <location>
        <position position="41"/>
    </location>
</feature>
<geneLocation type="plasmid" evidence="12">
    <name>pnp144</name>
</geneLocation>
<dbReference type="EMBL" id="CP017832">
    <property type="protein sequence ID" value="AOZ97800.1"/>
    <property type="molecule type" value="Genomic_DNA"/>
</dbReference>
<keyword evidence="8" id="KW-0812">Transmembrane</keyword>
<dbReference type="PANTHER" id="PTHR43390:SF1">
    <property type="entry name" value="CHLOROPLAST PROCESSING PEPTIDASE"/>
    <property type="match status" value="1"/>
</dbReference>
<evidence type="ECO:0000256" key="8">
    <source>
        <dbReference type="RuleBase" id="RU003993"/>
    </source>
</evidence>
<dbReference type="PROSITE" id="PS00761">
    <property type="entry name" value="SPASE_I_3"/>
    <property type="match status" value="1"/>
</dbReference>
<evidence type="ECO:0000256" key="4">
    <source>
        <dbReference type="ARBA" id="ARBA00013208"/>
    </source>
</evidence>
<dbReference type="GO" id="GO:0009003">
    <property type="term" value="F:signal peptidase activity"/>
    <property type="evidence" value="ECO:0007669"/>
    <property type="project" value="UniProtKB-EC"/>
</dbReference>
<evidence type="ECO:0000259" key="10">
    <source>
        <dbReference type="Pfam" id="PF10502"/>
    </source>
</evidence>
<dbReference type="SUPFAM" id="SSF51306">
    <property type="entry name" value="LexA/Signal peptidase"/>
    <property type="match status" value="1"/>
</dbReference>
<organism evidence="11 12">
    <name type="scientific">Butyrivibrio hungatei</name>
    <dbReference type="NCBI Taxonomy" id="185008"/>
    <lineage>
        <taxon>Bacteria</taxon>
        <taxon>Bacillati</taxon>
        <taxon>Bacillota</taxon>
        <taxon>Clostridia</taxon>
        <taxon>Lachnospirales</taxon>
        <taxon>Lachnospiraceae</taxon>
        <taxon>Butyrivibrio</taxon>
    </lineage>
</organism>
<dbReference type="InterPro" id="IPR019756">
    <property type="entry name" value="Pept_S26A_signal_pept_1_Ser-AS"/>
</dbReference>
<dbReference type="AlphaFoldDB" id="A0A1D9P5F1"/>
<dbReference type="GO" id="GO:0006465">
    <property type="term" value="P:signal peptide processing"/>
    <property type="evidence" value="ECO:0007669"/>
    <property type="project" value="InterPro"/>
</dbReference>
<evidence type="ECO:0000256" key="6">
    <source>
        <dbReference type="ARBA" id="ARBA00022801"/>
    </source>
</evidence>
<dbReference type="RefSeq" id="WP_071177560.1">
    <property type="nucleotide sequence ID" value="NZ_CP017832.1"/>
</dbReference>
<dbReference type="InterPro" id="IPR019757">
    <property type="entry name" value="Pept_S26A_signal_pept_1_Lys-AS"/>
</dbReference>
<comment type="subcellular location">
    <subcellularLocation>
        <location evidence="2">Cell membrane</location>
        <topology evidence="2">Single-pass type II membrane protein</topology>
    </subcellularLocation>
    <subcellularLocation>
        <location evidence="9">Membrane</location>
        <topology evidence="9">Single-pass type II membrane protein</topology>
    </subcellularLocation>
</comment>
<keyword evidence="8" id="KW-0472">Membrane</keyword>
<accession>A0A1D9P5F1</accession>
<comment type="catalytic activity">
    <reaction evidence="1 8">
        <text>Cleavage of hydrophobic, N-terminal signal or leader sequences from secreted and periplasmic proteins.</text>
        <dbReference type="EC" id="3.4.21.89"/>
    </reaction>
</comment>
<feature type="domain" description="Peptidase S26" evidence="10">
    <location>
        <begin position="12"/>
        <end position="171"/>
    </location>
</feature>
<proteinExistence type="inferred from homology"/>
<evidence type="ECO:0000256" key="3">
    <source>
        <dbReference type="ARBA" id="ARBA00009370"/>
    </source>
</evidence>
<dbReference type="GO" id="GO:0005886">
    <property type="term" value="C:plasma membrane"/>
    <property type="evidence" value="ECO:0007669"/>
    <property type="project" value="UniProtKB-SubCell"/>
</dbReference>
<comment type="similarity">
    <text evidence="3 9">Belongs to the peptidase S26 family.</text>
</comment>